<dbReference type="InterPro" id="IPR036179">
    <property type="entry name" value="Ig-like_dom_sf"/>
</dbReference>
<dbReference type="AlphaFoldDB" id="B0X4S8"/>
<evidence type="ECO:0000256" key="1">
    <source>
        <dbReference type="SAM" id="MobiDB-lite"/>
    </source>
</evidence>
<evidence type="ECO:0000313" key="3">
    <source>
        <dbReference type="EMBL" id="EDS40543.1"/>
    </source>
</evidence>
<organism>
    <name type="scientific">Culex quinquefasciatus</name>
    <name type="common">Southern house mosquito</name>
    <name type="synonym">Culex pungens</name>
    <dbReference type="NCBI Taxonomy" id="7176"/>
    <lineage>
        <taxon>Eukaryota</taxon>
        <taxon>Metazoa</taxon>
        <taxon>Ecdysozoa</taxon>
        <taxon>Arthropoda</taxon>
        <taxon>Hexapoda</taxon>
        <taxon>Insecta</taxon>
        <taxon>Pterygota</taxon>
        <taxon>Neoptera</taxon>
        <taxon>Endopterygota</taxon>
        <taxon>Diptera</taxon>
        <taxon>Nematocera</taxon>
        <taxon>Culicoidea</taxon>
        <taxon>Culicidae</taxon>
        <taxon>Culicinae</taxon>
        <taxon>Culicini</taxon>
        <taxon>Culex</taxon>
        <taxon>Culex</taxon>
    </lineage>
</organism>
<dbReference type="InterPro" id="IPR003599">
    <property type="entry name" value="Ig_sub"/>
</dbReference>
<evidence type="ECO:0000259" key="2">
    <source>
        <dbReference type="SMART" id="SM00409"/>
    </source>
</evidence>
<dbReference type="OrthoDB" id="6022401at2759"/>
<reference evidence="4" key="2">
    <citation type="submission" date="2021-02" db="UniProtKB">
        <authorList>
            <consortium name="EnsemblMetazoa"/>
        </authorList>
    </citation>
    <scope>IDENTIFICATION</scope>
    <source>
        <strain evidence="4">JHB</strain>
    </source>
</reference>
<sequence>MAAEQFVLWQRFCYLHSRNNDNAHRHPPPLLENILRDAAALFGKNNANRTRVHHRCSQTQTNTREPRGTVLFHSLLVATRKSCSATPPTHHYHQQQYTEIQSVLRYVAVAGRNVTLGCPGVSERSLVDSLVWRTPSQTVAEYASGMPQLVVSTRITLLPDNFSLHFNPAFASDSAEYSCLVNDRHSPEALVELIVQDVPDAPGRPLVVSFTSRSVDLSWAYSQDPRNAPIKHFVIETRSVSPWQPGQSVKPLYRQRPPLWPKSQTTEEERKRQID</sequence>
<dbReference type="InterPro" id="IPR013783">
    <property type="entry name" value="Ig-like_fold"/>
</dbReference>
<dbReference type="SMART" id="SM00409">
    <property type="entry name" value="IG"/>
    <property type="match status" value="1"/>
</dbReference>
<dbReference type="SUPFAM" id="SSF49265">
    <property type="entry name" value="Fibronectin type III"/>
    <property type="match status" value="1"/>
</dbReference>
<dbReference type="EMBL" id="DS232352">
    <property type="protein sequence ID" value="EDS40543.1"/>
    <property type="molecule type" value="Genomic_DNA"/>
</dbReference>
<reference evidence="3" key="1">
    <citation type="submission" date="2007-03" db="EMBL/GenBank/DDBJ databases">
        <title>Annotation of Culex pipiens quinquefasciatus.</title>
        <authorList>
            <consortium name="The Broad Institute Genome Sequencing Platform"/>
            <person name="Atkinson P.W."/>
            <person name="Hemingway J."/>
            <person name="Christensen B.M."/>
            <person name="Higgs S."/>
            <person name="Kodira C."/>
            <person name="Hannick L."/>
            <person name="Megy K."/>
            <person name="O'Leary S."/>
            <person name="Pearson M."/>
            <person name="Haas B.J."/>
            <person name="Mauceli E."/>
            <person name="Wortman J.R."/>
            <person name="Lee N.H."/>
            <person name="Guigo R."/>
            <person name="Stanke M."/>
            <person name="Alvarado L."/>
            <person name="Amedeo P."/>
            <person name="Antoine C.H."/>
            <person name="Arensburger P."/>
            <person name="Bidwell S.L."/>
            <person name="Crawford M."/>
            <person name="Camaro F."/>
            <person name="Devon K."/>
            <person name="Engels R."/>
            <person name="Hammond M."/>
            <person name="Howarth C."/>
            <person name="Koehrsen M."/>
            <person name="Lawson D."/>
            <person name="Montgomery P."/>
            <person name="Nene V."/>
            <person name="Nusbaum C."/>
            <person name="Puiu D."/>
            <person name="Romero-Severson J."/>
            <person name="Severson D.W."/>
            <person name="Shumway M."/>
            <person name="Sisk P."/>
            <person name="Stolte C."/>
            <person name="Zeng Q."/>
            <person name="Eisenstadt E."/>
            <person name="Fraser-Liggett C."/>
            <person name="Strausberg R."/>
            <person name="Galagan J."/>
            <person name="Birren B."/>
            <person name="Collins F.H."/>
        </authorList>
    </citation>
    <scope>NUCLEOTIDE SEQUENCE [LARGE SCALE GENOMIC DNA]</scope>
    <source>
        <strain evidence="3">JHB</strain>
    </source>
</reference>
<dbReference type="VEuPathDB" id="VectorBase:CPIJ014094"/>
<accession>B0X4S8</accession>
<dbReference type="Gene3D" id="2.60.40.10">
    <property type="entry name" value="Immunoglobulins"/>
    <property type="match status" value="2"/>
</dbReference>
<dbReference type="KEGG" id="cqu:CpipJ_CPIJ014094"/>
<keyword evidence="5" id="KW-1185">Reference proteome</keyword>
<dbReference type="EnsemblMetazoa" id="CPIJ014094-RA">
    <property type="protein sequence ID" value="CPIJ014094-PA"/>
    <property type="gene ID" value="CPIJ014094"/>
</dbReference>
<evidence type="ECO:0000313" key="5">
    <source>
        <dbReference type="Proteomes" id="UP000002320"/>
    </source>
</evidence>
<proteinExistence type="predicted"/>
<dbReference type="VEuPathDB" id="VectorBase:CQUJHB008804"/>
<feature type="domain" description="Immunoglobulin" evidence="2">
    <location>
        <begin position="103"/>
        <end position="196"/>
    </location>
</feature>
<dbReference type="HOGENOM" id="CLU_1012851_0_0_1"/>
<feature type="region of interest" description="Disordered" evidence="1">
    <location>
        <begin position="243"/>
        <end position="275"/>
    </location>
</feature>
<gene>
    <name evidence="4" type="primary">6047625</name>
    <name evidence="3" type="ORF">CpipJ_CPIJ014094</name>
</gene>
<dbReference type="InParanoid" id="B0X4S8"/>
<evidence type="ECO:0000313" key="4">
    <source>
        <dbReference type="EnsemblMetazoa" id="CPIJ014094-PA"/>
    </source>
</evidence>
<feature type="compositionally biased region" description="Basic and acidic residues" evidence="1">
    <location>
        <begin position="265"/>
        <end position="275"/>
    </location>
</feature>
<dbReference type="Proteomes" id="UP000002320">
    <property type="component" value="Unassembled WGS sequence"/>
</dbReference>
<name>B0X4S8_CULQU</name>
<dbReference type="STRING" id="7176.B0X4S8"/>
<dbReference type="eggNOG" id="ENOG502S6MZ">
    <property type="taxonomic scope" value="Eukaryota"/>
</dbReference>
<dbReference type="SUPFAM" id="SSF48726">
    <property type="entry name" value="Immunoglobulin"/>
    <property type="match status" value="1"/>
</dbReference>
<protein>
    <recommendedName>
        <fullName evidence="2">Immunoglobulin domain-containing protein</fullName>
    </recommendedName>
</protein>
<dbReference type="InterPro" id="IPR036116">
    <property type="entry name" value="FN3_sf"/>
</dbReference>